<gene>
    <name evidence="1" type="ORF">PENTCL1PPCAC_10333</name>
</gene>
<evidence type="ECO:0000313" key="1">
    <source>
        <dbReference type="EMBL" id="GMS88158.1"/>
    </source>
</evidence>
<proteinExistence type="predicted"/>
<accession>A0AAV5SYK4</accession>
<organism evidence="1 2">
    <name type="scientific">Pristionchus entomophagus</name>
    <dbReference type="NCBI Taxonomy" id="358040"/>
    <lineage>
        <taxon>Eukaryota</taxon>
        <taxon>Metazoa</taxon>
        <taxon>Ecdysozoa</taxon>
        <taxon>Nematoda</taxon>
        <taxon>Chromadorea</taxon>
        <taxon>Rhabditida</taxon>
        <taxon>Rhabditina</taxon>
        <taxon>Diplogasteromorpha</taxon>
        <taxon>Diplogasteroidea</taxon>
        <taxon>Neodiplogasteridae</taxon>
        <taxon>Pristionchus</taxon>
    </lineage>
</organism>
<evidence type="ECO:0000313" key="2">
    <source>
        <dbReference type="Proteomes" id="UP001432027"/>
    </source>
</evidence>
<dbReference type="EMBL" id="BTSX01000003">
    <property type="protein sequence ID" value="GMS88158.1"/>
    <property type="molecule type" value="Genomic_DNA"/>
</dbReference>
<name>A0AAV5SYK4_9BILA</name>
<sequence length="210" mass="23116">GTASPAAMSILRLMQGGADKTQFVTVASAAPKQVAKVKATPLTAVKSSGPISTKGASLPVTARSGQPERAVYAWMSWKSCETLPVYKWKSKLERQYLTMDEMTIKNGGRMTIAELYNAFLPLHDLMDNASMVRLNKYYNSYLDPEVLDLQFLPAGDRGLAIPMLEKIILEIAAKDGKRPKAELIVVTGRGKRNKNASSRKVGRIRMEVEK</sequence>
<keyword evidence="2" id="KW-1185">Reference proteome</keyword>
<evidence type="ECO:0008006" key="3">
    <source>
        <dbReference type="Google" id="ProtNLM"/>
    </source>
</evidence>
<protein>
    <recommendedName>
        <fullName evidence="3">Smr domain-containing protein</fullName>
    </recommendedName>
</protein>
<dbReference type="Proteomes" id="UP001432027">
    <property type="component" value="Unassembled WGS sequence"/>
</dbReference>
<feature type="non-terminal residue" evidence="1">
    <location>
        <position position="210"/>
    </location>
</feature>
<feature type="non-terminal residue" evidence="1">
    <location>
        <position position="1"/>
    </location>
</feature>
<reference evidence="1" key="1">
    <citation type="submission" date="2023-10" db="EMBL/GenBank/DDBJ databases">
        <title>Genome assembly of Pristionchus species.</title>
        <authorList>
            <person name="Yoshida K."/>
            <person name="Sommer R.J."/>
        </authorList>
    </citation>
    <scope>NUCLEOTIDE SEQUENCE</scope>
    <source>
        <strain evidence="1">RS0144</strain>
    </source>
</reference>
<dbReference type="AlphaFoldDB" id="A0AAV5SYK4"/>
<comment type="caution">
    <text evidence="1">The sequence shown here is derived from an EMBL/GenBank/DDBJ whole genome shotgun (WGS) entry which is preliminary data.</text>
</comment>